<feature type="coiled-coil region" evidence="2">
    <location>
        <begin position="232"/>
        <end position="259"/>
    </location>
</feature>
<name>A0A9P9WEG1_9PEZI</name>
<keyword evidence="6" id="KW-1185">Reference proteome</keyword>
<feature type="compositionally biased region" description="Polar residues" evidence="3">
    <location>
        <begin position="1"/>
        <end position="16"/>
    </location>
</feature>
<organism evidence="5 6">
    <name type="scientific">Neoarthrinium moseri</name>
    <dbReference type="NCBI Taxonomy" id="1658444"/>
    <lineage>
        <taxon>Eukaryota</taxon>
        <taxon>Fungi</taxon>
        <taxon>Dikarya</taxon>
        <taxon>Ascomycota</taxon>
        <taxon>Pezizomycotina</taxon>
        <taxon>Sordariomycetes</taxon>
        <taxon>Xylariomycetidae</taxon>
        <taxon>Amphisphaeriales</taxon>
        <taxon>Apiosporaceae</taxon>
        <taxon>Neoarthrinium</taxon>
    </lineage>
</organism>
<dbReference type="EMBL" id="JAFIMR010000034">
    <property type="protein sequence ID" value="KAI1859457.1"/>
    <property type="molecule type" value="Genomic_DNA"/>
</dbReference>
<proteinExistence type="predicted"/>
<feature type="region of interest" description="Disordered" evidence="3">
    <location>
        <begin position="138"/>
        <end position="214"/>
    </location>
</feature>
<evidence type="ECO:0000313" key="5">
    <source>
        <dbReference type="EMBL" id="KAI1859457.1"/>
    </source>
</evidence>
<protein>
    <recommendedName>
        <fullName evidence="4">Zn(2)-C6 fungal-type domain-containing protein</fullName>
    </recommendedName>
</protein>
<accession>A0A9P9WEG1</accession>
<sequence length="298" mass="33014">MPTTLSTTEPSVSASEVDTPASDASPAPEKQPPARSSVKSETDEHYTPVVSDIAPHTLRAYPLDRMPSTEQASATARTRDALPAPPVAVSPRCELCRKQRQKCNFTSTSGKCDRCSKGGHECRLVDFVQRRPYVSRLTRGSRLKESGQRQCAAPSVQPQRTMARRKVTASKPTAQAPVEPESDNSDSNASIPPTLPTARKRKRKNASTSEQVQGGVVGQLRGTIVKMDEEFKEILKDVQEKHAQELAALRAKYERAMDDLVHMTRSHERRVDDLIQIIKSNERRVDDLLDTMKASTRT</sequence>
<dbReference type="AlphaFoldDB" id="A0A9P9WEG1"/>
<dbReference type="InterPro" id="IPR001138">
    <property type="entry name" value="Zn2Cys6_DnaBD"/>
</dbReference>
<feature type="domain" description="Zn(2)-C6 fungal-type" evidence="4">
    <location>
        <begin position="92"/>
        <end position="124"/>
    </location>
</feature>
<dbReference type="PROSITE" id="PS50048">
    <property type="entry name" value="ZN2_CY6_FUNGAL_2"/>
    <property type="match status" value="1"/>
</dbReference>
<evidence type="ECO:0000256" key="1">
    <source>
        <dbReference type="ARBA" id="ARBA00023242"/>
    </source>
</evidence>
<dbReference type="Proteomes" id="UP000829685">
    <property type="component" value="Unassembled WGS sequence"/>
</dbReference>
<reference evidence="5" key="1">
    <citation type="submission" date="2021-03" db="EMBL/GenBank/DDBJ databases">
        <title>Revisited historic fungal species revealed as producer of novel bioactive compounds through whole genome sequencing and comparative genomics.</title>
        <authorList>
            <person name="Vignolle G.A."/>
            <person name="Hochenegger N."/>
            <person name="Mach R.L."/>
            <person name="Mach-Aigner A.R."/>
            <person name="Javad Rahimi M."/>
            <person name="Salim K.A."/>
            <person name="Chan C.M."/>
            <person name="Lim L.B.L."/>
            <person name="Cai F."/>
            <person name="Druzhinina I.S."/>
            <person name="U'Ren J.M."/>
            <person name="Derntl C."/>
        </authorList>
    </citation>
    <scope>NUCLEOTIDE SEQUENCE</scope>
    <source>
        <strain evidence="5">TUCIM 5799</strain>
    </source>
</reference>
<dbReference type="GO" id="GO:0008270">
    <property type="term" value="F:zinc ion binding"/>
    <property type="evidence" value="ECO:0007669"/>
    <property type="project" value="InterPro"/>
</dbReference>
<evidence type="ECO:0000259" key="4">
    <source>
        <dbReference type="PROSITE" id="PS50048"/>
    </source>
</evidence>
<gene>
    <name evidence="5" type="ORF">JX265_010460</name>
</gene>
<dbReference type="InterPro" id="IPR036864">
    <property type="entry name" value="Zn2-C6_fun-type_DNA-bd_sf"/>
</dbReference>
<feature type="region of interest" description="Disordered" evidence="3">
    <location>
        <begin position="1"/>
        <end position="87"/>
    </location>
</feature>
<dbReference type="CDD" id="cd00067">
    <property type="entry name" value="GAL4"/>
    <property type="match status" value="1"/>
</dbReference>
<dbReference type="GO" id="GO:0000981">
    <property type="term" value="F:DNA-binding transcription factor activity, RNA polymerase II-specific"/>
    <property type="evidence" value="ECO:0007669"/>
    <property type="project" value="InterPro"/>
</dbReference>
<evidence type="ECO:0000256" key="3">
    <source>
        <dbReference type="SAM" id="MobiDB-lite"/>
    </source>
</evidence>
<comment type="caution">
    <text evidence="5">The sequence shown here is derived from an EMBL/GenBank/DDBJ whole genome shotgun (WGS) entry which is preliminary data.</text>
</comment>
<evidence type="ECO:0000313" key="6">
    <source>
        <dbReference type="Proteomes" id="UP000829685"/>
    </source>
</evidence>
<keyword evidence="1" id="KW-0539">Nucleus</keyword>
<evidence type="ECO:0000256" key="2">
    <source>
        <dbReference type="SAM" id="Coils"/>
    </source>
</evidence>
<dbReference type="SUPFAM" id="SSF57701">
    <property type="entry name" value="Zn2/Cys6 DNA-binding domain"/>
    <property type="match status" value="1"/>
</dbReference>
<keyword evidence="2" id="KW-0175">Coiled coil</keyword>